<organism evidence="6 7">
    <name type="scientific">Armillaria ostoyae</name>
    <name type="common">Armillaria root rot fungus</name>
    <dbReference type="NCBI Taxonomy" id="47428"/>
    <lineage>
        <taxon>Eukaryota</taxon>
        <taxon>Fungi</taxon>
        <taxon>Dikarya</taxon>
        <taxon>Basidiomycota</taxon>
        <taxon>Agaricomycotina</taxon>
        <taxon>Agaricomycetes</taxon>
        <taxon>Agaricomycetidae</taxon>
        <taxon>Agaricales</taxon>
        <taxon>Marasmiineae</taxon>
        <taxon>Physalacriaceae</taxon>
        <taxon>Armillaria</taxon>
    </lineage>
</organism>
<dbReference type="InterPro" id="IPR045339">
    <property type="entry name" value="DUF6534"/>
</dbReference>
<feature type="domain" description="PCI" evidence="5">
    <location>
        <begin position="188"/>
        <end position="357"/>
    </location>
</feature>
<dbReference type="GO" id="GO:0043161">
    <property type="term" value="P:proteasome-mediated ubiquitin-dependent protein catabolic process"/>
    <property type="evidence" value="ECO:0007669"/>
    <property type="project" value="TreeGrafter"/>
</dbReference>
<feature type="transmembrane region" description="Helical" evidence="4">
    <location>
        <begin position="379"/>
        <end position="403"/>
    </location>
</feature>
<dbReference type="InterPro" id="IPR045135">
    <property type="entry name" value="Rpn7_N"/>
</dbReference>
<sequence>MSEEVVLPIPNLAVPQHLFVLSSPSLSHLHEHSKHALLEAIKADQMAPYYASLSPSIVPQDAAVLEKMQEENTKTLAELDERLESAKKMEGESEISDALRARANFLTKTGERETAVDAQKVALEKTPGLGSRIDIALTIVRIGFFWLDRPLVMWGLDKAEKMVEEGGDWDRRNRLKVYKGLHLLSIRQFKRGGELLLDALSTFTATELLSYNDFVALTVIANTLTLGRVDLKKKIISSPEVIQLLPEQPTLGDIVKNLYECHYDKFFVALATLEQTHLLPSRFLSPHTRFYVREMRILAYNQLLQSYKSLTLESMGQAFGVRPEFIDNELSHFISTGRLNATIDKDESIIGVTSVLLIQLFFCWRIWRFSASSLNVWMRIGFVATMVPLAFFNFASYVAMGIFGFQHPLHSPNAPNFSLAIKLAASSGMAFDVIMTLAMIMSLHRARSGVIRSDHVITLLTLFTVNTNLITTLLSVGSLVTFLVLPDATVYGGIFFLIAKSYLNSFLAILNSREYLREKMDPSMSKHETEFSRPVFAEPASAHTITTRQMEEVASGLALANDSSTKV</sequence>
<keyword evidence="1 6" id="KW-0647">Proteasome</keyword>
<accession>A0A284RVM5</accession>
<dbReference type="InterPro" id="IPR019585">
    <property type="entry name" value="Rpn7/CSN1"/>
</dbReference>
<name>A0A284RVM5_ARMOS</name>
<keyword evidence="7" id="KW-1185">Reference proteome</keyword>
<dbReference type="EMBL" id="FUEG01000018">
    <property type="protein sequence ID" value="SJL12809.1"/>
    <property type="molecule type" value="Genomic_DNA"/>
</dbReference>
<dbReference type="Pfam" id="PF20152">
    <property type="entry name" value="DUF6534"/>
    <property type="match status" value="1"/>
</dbReference>
<feature type="transmembrane region" description="Helical" evidence="4">
    <location>
        <begin position="490"/>
        <end position="510"/>
    </location>
</feature>
<dbReference type="SUPFAM" id="SSF46785">
    <property type="entry name" value="Winged helix' DNA-binding domain"/>
    <property type="match status" value="1"/>
</dbReference>
<feature type="transmembrane region" description="Helical" evidence="4">
    <location>
        <begin position="348"/>
        <end position="367"/>
    </location>
</feature>
<keyword evidence="4" id="KW-1133">Transmembrane helix</keyword>
<dbReference type="GO" id="GO:0008541">
    <property type="term" value="C:proteasome regulatory particle, lid subcomplex"/>
    <property type="evidence" value="ECO:0007669"/>
    <property type="project" value="UniProtKB-ARBA"/>
</dbReference>
<dbReference type="InterPro" id="IPR011990">
    <property type="entry name" value="TPR-like_helical_dom_sf"/>
</dbReference>
<evidence type="ECO:0000256" key="2">
    <source>
        <dbReference type="ARBA" id="ARBA00093435"/>
    </source>
</evidence>
<gene>
    <name evidence="6" type="ORF">ARMOST_16240</name>
</gene>
<keyword evidence="4" id="KW-0472">Membrane</keyword>
<dbReference type="OrthoDB" id="1452at2759"/>
<dbReference type="InterPro" id="IPR036390">
    <property type="entry name" value="WH_DNA-bd_sf"/>
</dbReference>
<evidence type="ECO:0000259" key="5">
    <source>
        <dbReference type="PROSITE" id="PS50250"/>
    </source>
</evidence>
<dbReference type="Pfam" id="PF01399">
    <property type="entry name" value="PCI"/>
    <property type="match status" value="1"/>
</dbReference>
<dbReference type="AlphaFoldDB" id="A0A284RVM5"/>
<dbReference type="PANTHER" id="PTHR14145:SF1">
    <property type="entry name" value="26S PROTEASOME NON-ATPASE REGULATORY SUBUNIT 6"/>
    <property type="match status" value="1"/>
</dbReference>
<dbReference type="InterPro" id="IPR000717">
    <property type="entry name" value="PCI_dom"/>
</dbReference>
<dbReference type="PROSITE" id="PS50250">
    <property type="entry name" value="PCI"/>
    <property type="match status" value="1"/>
</dbReference>
<protein>
    <submittedName>
        <fullName evidence="6">Related to RPN7-subunit of the regulatory particle of the proteasome</fullName>
    </submittedName>
</protein>
<feature type="transmembrane region" description="Helical" evidence="4">
    <location>
        <begin position="423"/>
        <end position="444"/>
    </location>
</feature>
<dbReference type="FunFam" id="1.25.40.570:FF:000005">
    <property type="entry name" value="26S proteasome regulatory subunit N7"/>
    <property type="match status" value="1"/>
</dbReference>
<feature type="transmembrane region" description="Helical" evidence="4">
    <location>
        <begin position="456"/>
        <end position="484"/>
    </location>
</feature>
<proteinExistence type="predicted"/>
<dbReference type="Proteomes" id="UP000219338">
    <property type="component" value="Unassembled WGS sequence"/>
</dbReference>
<comment type="function">
    <text evidence="2">Component of the 19S cap proteasome complex which acts as a regulatory subunit of the 26S proteasome, involved in the ATP-dependent degradation of ubiquitinated proteins.</text>
</comment>
<dbReference type="Pfam" id="PF10602">
    <property type="entry name" value="RPN7"/>
    <property type="match status" value="1"/>
</dbReference>
<dbReference type="SMART" id="SM00088">
    <property type="entry name" value="PINT"/>
    <property type="match status" value="1"/>
</dbReference>
<comment type="subunit">
    <text evidence="3">The 26S proteasome is composed of a core protease, known as the 20S proteasome, capped at one or both ends by the 19S regulatory complex (RC). The RC is composed of at least 18 different subunits in two subcomplexes, the base and the lid, which form the portions proximal and distal to the 20S proteolytic core, respectively. Component of the lid subcomplex of the 19S RC.</text>
</comment>
<reference evidence="7" key="1">
    <citation type="journal article" date="2017" name="Nat. Ecol. Evol.">
        <title>Genome expansion and lineage-specific genetic innovations in the forest pathogenic fungi Armillaria.</title>
        <authorList>
            <person name="Sipos G."/>
            <person name="Prasanna A.N."/>
            <person name="Walter M.C."/>
            <person name="O'Connor E."/>
            <person name="Balint B."/>
            <person name="Krizsan K."/>
            <person name="Kiss B."/>
            <person name="Hess J."/>
            <person name="Varga T."/>
            <person name="Slot J."/>
            <person name="Riley R."/>
            <person name="Boka B."/>
            <person name="Rigling D."/>
            <person name="Barry K."/>
            <person name="Lee J."/>
            <person name="Mihaltcheva S."/>
            <person name="LaButti K."/>
            <person name="Lipzen A."/>
            <person name="Waldron R."/>
            <person name="Moloney N.M."/>
            <person name="Sperisen C."/>
            <person name="Kredics L."/>
            <person name="Vagvoelgyi C."/>
            <person name="Patrignani A."/>
            <person name="Fitzpatrick D."/>
            <person name="Nagy I."/>
            <person name="Doyle S."/>
            <person name="Anderson J.B."/>
            <person name="Grigoriev I.V."/>
            <person name="Gueldener U."/>
            <person name="Muensterkoetter M."/>
            <person name="Nagy L.G."/>
        </authorList>
    </citation>
    <scope>NUCLEOTIDE SEQUENCE [LARGE SCALE GENOMIC DNA]</scope>
    <source>
        <strain evidence="7">C18/9</strain>
    </source>
</reference>
<evidence type="ECO:0000313" key="7">
    <source>
        <dbReference type="Proteomes" id="UP000219338"/>
    </source>
</evidence>
<dbReference type="Gene3D" id="1.25.40.570">
    <property type="match status" value="1"/>
</dbReference>
<evidence type="ECO:0000313" key="6">
    <source>
        <dbReference type="EMBL" id="SJL12809.1"/>
    </source>
</evidence>
<dbReference type="PANTHER" id="PTHR14145">
    <property type="entry name" value="26S PROTESOME SUBUNIT 6"/>
    <property type="match status" value="1"/>
</dbReference>
<dbReference type="SUPFAM" id="SSF48452">
    <property type="entry name" value="TPR-like"/>
    <property type="match status" value="1"/>
</dbReference>
<keyword evidence="4" id="KW-0812">Transmembrane</keyword>
<evidence type="ECO:0000256" key="3">
    <source>
        <dbReference type="ARBA" id="ARBA00093502"/>
    </source>
</evidence>
<evidence type="ECO:0000256" key="4">
    <source>
        <dbReference type="SAM" id="Phobius"/>
    </source>
</evidence>
<dbReference type="STRING" id="47428.A0A284RVM5"/>
<evidence type="ECO:0000256" key="1">
    <source>
        <dbReference type="ARBA" id="ARBA00022942"/>
    </source>
</evidence>